<proteinExistence type="inferred from homology"/>
<sequence>MFYFYPKIQLLPNKEENFLIASLYKSENGTIAEYDRIFSSSQEEVWDVLTNNEKLKLWMHHLEITNLGKGGHIKFHFHDGSGNVEDITITDFEEGRVLAFEWGNDIVRFAIQPKNKGTQLIMKQIISEITDHTPKDLAGWHVCLLHFSDVVNKQFIHYPENEWEKWYEKYKEQVEKIMS</sequence>
<reference evidence="3 4" key="1">
    <citation type="journal article" date="2014" name="Int. J. Syst. Evol. Microbiol.">
        <title>Lysinibacillus halotolerans sp. nov., isolated from saline-alkaline soil.</title>
        <authorList>
            <person name="Kong D."/>
            <person name="Wang Y."/>
            <person name="Zhao B."/>
            <person name="Li Y."/>
            <person name="Song J."/>
            <person name="Zhai Y."/>
            <person name="Zhang C."/>
            <person name="Wang H."/>
            <person name="Chen X."/>
            <person name="Zhao B."/>
            <person name="Ruan Z."/>
        </authorList>
    </citation>
    <scope>NUCLEOTIDE SEQUENCE [LARGE SCALE GENOMIC DNA]</scope>
    <source>
        <strain evidence="3 4">MCCC 1A12703</strain>
    </source>
</reference>
<accession>A0A3M8H4F0</accession>
<organism evidence="3 4">
    <name type="scientific">Lysinibacillus halotolerans</name>
    <dbReference type="NCBI Taxonomy" id="1368476"/>
    <lineage>
        <taxon>Bacteria</taxon>
        <taxon>Bacillati</taxon>
        <taxon>Bacillota</taxon>
        <taxon>Bacilli</taxon>
        <taxon>Bacillales</taxon>
        <taxon>Bacillaceae</taxon>
        <taxon>Lysinibacillus</taxon>
    </lineage>
</organism>
<dbReference type="Pfam" id="PF08327">
    <property type="entry name" value="AHSA1"/>
    <property type="match status" value="1"/>
</dbReference>
<keyword evidence="4" id="KW-1185">Reference proteome</keyword>
<comment type="caution">
    <text evidence="3">The sequence shown here is derived from an EMBL/GenBank/DDBJ whole genome shotgun (WGS) entry which is preliminary data.</text>
</comment>
<dbReference type="SUPFAM" id="SSF55961">
    <property type="entry name" value="Bet v1-like"/>
    <property type="match status" value="1"/>
</dbReference>
<dbReference type="InterPro" id="IPR023393">
    <property type="entry name" value="START-like_dom_sf"/>
</dbReference>
<evidence type="ECO:0000313" key="3">
    <source>
        <dbReference type="EMBL" id="RNC97325.1"/>
    </source>
</evidence>
<comment type="similarity">
    <text evidence="1">Belongs to the AHA1 family.</text>
</comment>
<dbReference type="CDD" id="cd08899">
    <property type="entry name" value="SRPBCC_CalC_Aha1-like_6"/>
    <property type="match status" value="1"/>
</dbReference>
<evidence type="ECO:0000259" key="2">
    <source>
        <dbReference type="Pfam" id="PF08327"/>
    </source>
</evidence>
<protein>
    <submittedName>
        <fullName evidence="3">SRPBCC family protein</fullName>
    </submittedName>
</protein>
<gene>
    <name evidence="3" type="ORF">EC501_15790</name>
</gene>
<feature type="domain" description="Activator of Hsp90 ATPase homologue 1/2-like C-terminal" evidence="2">
    <location>
        <begin position="41"/>
        <end position="147"/>
    </location>
</feature>
<dbReference type="Gene3D" id="3.30.530.20">
    <property type="match status" value="1"/>
</dbReference>
<dbReference type="AlphaFoldDB" id="A0A3M8H4F0"/>
<evidence type="ECO:0000313" key="4">
    <source>
        <dbReference type="Proteomes" id="UP000279909"/>
    </source>
</evidence>
<evidence type="ECO:0000256" key="1">
    <source>
        <dbReference type="ARBA" id="ARBA00006817"/>
    </source>
</evidence>
<dbReference type="InterPro" id="IPR013538">
    <property type="entry name" value="ASHA1/2-like_C"/>
</dbReference>
<dbReference type="Proteomes" id="UP000279909">
    <property type="component" value="Unassembled WGS sequence"/>
</dbReference>
<dbReference type="EMBL" id="RHLQ01000053">
    <property type="protein sequence ID" value="RNC97325.1"/>
    <property type="molecule type" value="Genomic_DNA"/>
</dbReference>
<name>A0A3M8H4F0_9BACI</name>